<gene>
    <name evidence="6" type="ORF">DN745_17625</name>
</gene>
<dbReference type="GO" id="GO:0050661">
    <property type="term" value="F:NADP binding"/>
    <property type="evidence" value="ECO:0007669"/>
    <property type="project" value="InterPro"/>
</dbReference>
<evidence type="ECO:0000256" key="1">
    <source>
        <dbReference type="ARBA" id="ARBA00009183"/>
    </source>
</evidence>
<name>A0A2Z4FPR7_9DELT</name>
<dbReference type="OrthoDB" id="9790219at2"/>
<protein>
    <submittedName>
        <fullName evidence="6">NAD(P)/FAD-dependent oxidoreductase</fullName>
    </submittedName>
</protein>
<dbReference type="EMBL" id="CP030032">
    <property type="protein sequence ID" value="AWV91051.1"/>
    <property type="molecule type" value="Genomic_DNA"/>
</dbReference>
<dbReference type="KEGG" id="bsed:DN745_17625"/>
<dbReference type="Pfam" id="PF00743">
    <property type="entry name" value="FMO-like"/>
    <property type="match status" value="1"/>
</dbReference>
<keyword evidence="5" id="KW-0560">Oxidoreductase</keyword>
<dbReference type="Proteomes" id="UP000249799">
    <property type="component" value="Chromosome"/>
</dbReference>
<evidence type="ECO:0000256" key="2">
    <source>
        <dbReference type="ARBA" id="ARBA00022630"/>
    </source>
</evidence>
<dbReference type="SUPFAM" id="SSF51905">
    <property type="entry name" value="FAD/NAD(P)-binding domain"/>
    <property type="match status" value="2"/>
</dbReference>
<dbReference type="InterPro" id="IPR020946">
    <property type="entry name" value="Flavin_mOase-like"/>
</dbReference>
<dbReference type="GO" id="GO:0004499">
    <property type="term" value="F:N,N-dimethylaniline monooxygenase activity"/>
    <property type="evidence" value="ECO:0007669"/>
    <property type="project" value="InterPro"/>
</dbReference>
<sequence>MKNAEGFAGEQIPRGEPGEVIDRSGRVCVIGAGPAGLTTARALARNGVLYDQFERHSDVGGVWDMDSEYANMYESAHLISSKASTQVADFPLPEEAADYPSHRVIKRYFRDFAEAFGLYERIRFEVSVERIERDGDGWTVELDTGEIYRYDAVCIANGHLNDPNWAEFPGEFDGEIFHSCDYRSADVFNGKRVLVIGAGNSGCDITVDAIHRAESVDLSMRRGYYIVPKYILGVPAADFGSGSSKLSMPMWLKQRLDAKLLRTLYPDPRKYGIPEPDHKLYESHPIVNSQLLYHLGHGDVSIRPNIARFEGKTVHFTDGKSAEYDVVVMATGYKLTFPFIDRDHFTWRAGGKAPNLYLNIFHPEYDNLFVMGLIESDGGGWEIRASQGEAVAKFLSAQKSDPAKAARFREKKRGPAPDTTGGVDFSKFERMAYYVRNSVYRARMEELLAWFEEA</sequence>
<dbReference type="GO" id="GO:0050660">
    <property type="term" value="F:flavin adenine dinucleotide binding"/>
    <property type="evidence" value="ECO:0007669"/>
    <property type="project" value="InterPro"/>
</dbReference>
<dbReference type="PRINTS" id="PR00370">
    <property type="entry name" value="FMOXYGENASE"/>
</dbReference>
<keyword evidence="4" id="KW-0521">NADP</keyword>
<proteinExistence type="inferred from homology"/>
<dbReference type="InterPro" id="IPR050346">
    <property type="entry name" value="FMO-like"/>
</dbReference>
<dbReference type="InterPro" id="IPR036188">
    <property type="entry name" value="FAD/NAD-bd_sf"/>
</dbReference>
<dbReference type="AlphaFoldDB" id="A0A2Z4FPR7"/>
<comment type="similarity">
    <text evidence="1">Belongs to the FMO family.</text>
</comment>
<evidence type="ECO:0000256" key="5">
    <source>
        <dbReference type="ARBA" id="ARBA00023002"/>
    </source>
</evidence>
<evidence type="ECO:0000313" key="7">
    <source>
        <dbReference type="Proteomes" id="UP000249799"/>
    </source>
</evidence>
<evidence type="ECO:0000313" key="6">
    <source>
        <dbReference type="EMBL" id="AWV91051.1"/>
    </source>
</evidence>
<accession>A0A2Z4FPR7</accession>
<dbReference type="PIRSF" id="PIRSF000332">
    <property type="entry name" value="FMO"/>
    <property type="match status" value="1"/>
</dbReference>
<dbReference type="InterPro" id="IPR000960">
    <property type="entry name" value="Flavin_mOase"/>
</dbReference>
<keyword evidence="7" id="KW-1185">Reference proteome</keyword>
<organism evidence="6 7">
    <name type="scientific">Bradymonas sediminis</name>
    <dbReference type="NCBI Taxonomy" id="1548548"/>
    <lineage>
        <taxon>Bacteria</taxon>
        <taxon>Deltaproteobacteria</taxon>
        <taxon>Bradymonadales</taxon>
        <taxon>Bradymonadaceae</taxon>
        <taxon>Bradymonas</taxon>
    </lineage>
</organism>
<evidence type="ECO:0000256" key="3">
    <source>
        <dbReference type="ARBA" id="ARBA00022827"/>
    </source>
</evidence>
<dbReference type="Gene3D" id="3.50.50.60">
    <property type="entry name" value="FAD/NAD(P)-binding domain"/>
    <property type="match status" value="1"/>
</dbReference>
<keyword evidence="2" id="KW-0285">Flavoprotein</keyword>
<dbReference type="PANTHER" id="PTHR23023">
    <property type="entry name" value="DIMETHYLANILINE MONOOXYGENASE"/>
    <property type="match status" value="1"/>
</dbReference>
<keyword evidence="3" id="KW-0274">FAD</keyword>
<evidence type="ECO:0000256" key="4">
    <source>
        <dbReference type="ARBA" id="ARBA00022857"/>
    </source>
</evidence>
<reference evidence="6 7" key="1">
    <citation type="submission" date="2018-06" db="EMBL/GenBank/DDBJ databases">
        <title>Lujinxingia sediminis gen. nov. sp. nov., a new facultative anaerobic member of the class Deltaproteobacteria, and proposal of Lujinxingaceae fam. nov.</title>
        <authorList>
            <person name="Guo L.-Y."/>
            <person name="Li C.-M."/>
            <person name="Wang S."/>
            <person name="Du Z.-J."/>
        </authorList>
    </citation>
    <scope>NUCLEOTIDE SEQUENCE [LARGE SCALE GENOMIC DNA]</scope>
    <source>
        <strain evidence="6 7">FA350</strain>
    </source>
</reference>